<feature type="transmembrane region" description="Helical" evidence="1">
    <location>
        <begin position="12"/>
        <end position="31"/>
    </location>
</feature>
<comment type="caution">
    <text evidence="2">The sequence shown here is derived from an EMBL/GenBank/DDBJ whole genome shotgun (WGS) entry which is preliminary data.</text>
</comment>
<feature type="transmembrane region" description="Helical" evidence="1">
    <location>
        <begin position="158"/>
        <end position="177"/>
    </location>
</feature>
<reference evidence="2" key="1">
    <citation type="submission" date="2021-01" db="EMBL/GenBank/DDBJ databases">
        <title>Whole genome shotgun sequence of Planobispora takensis NBRC 109077.</title>
        <authorList>
            <person name="Komaki H."/>
            <person name="Tamura T."/>
        </authorList>
    </citation>
    <scope>NUCLEOTIDE SEQUENCE</scope>
    <source>
        <strain evidence="2">NBRC 109077</strain>
    </source>
</reference>
<feature type="transmembrane region" description="Helical" evidence="1">
    <location>
        <begin position="183"/>
        <end position="204"/>
    </location>
</feature>
<evidence type="ECO:0000313" key="2">
    <source>
        <dbReference type="EMBL" id="GII00964.1"/>
    </source>
</evidence>
<keyword evidence="1" id="KW-1133">Transmembrane helix</keyword>
<feature type="transmembrane region" description="Helical" evidence="1">
    <location>
        <begin position="81"/>
        <end position="100"/>
    </location>
</feature>
<dbReference type="EMBL" id="BOOK01000020">
    <property type="protein sequence ID" value="GII00964.1"/>
    <property type="molecule type" value="Genomic_DNA"/>
</dbReference>
<feature type="transmembrane region" description="Helical" evidence="1">
    <location>
        <begin position="131"/>
        <end position="151"/>
    </location>
</feature>
<organism evidence="2 3">
    <name type="scientific">Planobispora takensis</name>
    <dbReference type="NCBI Taxonomy" id="1367882"/>
    <lineage>
        <taxon>Bacteria</taxon>
        <taxon>Bacillati</taxon>
        <taxon>Actinomycetota</taxon>
        <taxon>Actinomycetes</taxon>
        <taxon>Streptosporangiales</taxon>
        <taxon>Streptosporangiaceae</taxon>
        <taxon>Planobispora</taxon>
    </lineage>
</organism>
<evidence type="ECO:0000313" key="3">
    <source>
        <dbReference type="Proteomes" id="UP000634476"/>
    </source>
</evidence>
<dbReference type="RefSeq" id="WP_203875362.1">
    <property type="nucleotide sequence ID" value="NZ_BOOK01000020.1"/>
</dbReference>
<evidence type="ECO:0000256" key="1">
    <source>
        <dbReference type="SAM" id="Phobius"/>
    </source>
</evidence>
<dbReference type="Proteomes" id="UP000634476">
    <property type="component" value="Unassembled WGS sequence"/>
</dbReference>
<proteinExistence type="predicted"/>
<feature type="transmembrane region" description="Helical" evidence="1">
    <location>
        <begin position="51"/>
        <end position="74"/>
    </location>
</feature>
<keyword evidence="3" id="KW-1185">Reference proteome</keyword>
<evidence type="ECO:0008006" key="4">
    <source>
        <dbReference type="Google" id="ProtNLM"/>
    </source>
</evidence>
<sequence length="224" mass="24106">MMKNPDSVRRWVAGIALLAWPAFEFLAFFTAPPGAEHDPAIFREQANAVQVSALLYIWATLSLIPAVLGMAHLLKYRAPRTGIIGAALGLIGAGHGLTLFTTDFYDLALAQSLPDAQAEQVTARAGELWGFLYGMLLPGFLLHIGLITLLAGLAATRLAPWWVPVVAIAGTLVPFLTVEQSPAVQSTGSLLHLAAYGWIALSLLRMPQAQWTQTAATDRPLERV</sequence>
<dbReference type="AlphaFoldDB" id="A0A8J3T4Q8"/>
<name>A0A8J3T4Q8_9ACTN</name>
<protein>
    <recommendedName>
        <fullName evidence="4">DUF4386 family protein</fullName>
    </recommendedName>
</protein>
<gene>
    <name evidence="2" type="ORF">Pta02_29720</name>
</gene>
<keyword evidence="1" id="KW-0812">Transmembrane</keyword>
<accession>A0A8J3T4Q8</accession>
<keyword evidence="1" id="KW-0472">Membrane</keyword>